<comment type="caution">
    <text evidence="1">The sequence shown here is derived from an EMBL/GenBank/DDBJ whole genome shotgun (WGS) entry which is preliminary data.</text>
</comment>
<keyword evidence="2" id="KW-1185">Reference proteome</keyword>
<gene>
    <name evidence="1" type="ORF">ABNG02_04460</name>
</gene>
<proteinExistence type="predicted"/>
<sequence>MDFSYLNKVEQRRAAEREQFALFDSSAPALNFTSSEAFSALVRGRRGGSAATWVSSTSRASRVAILTASEVSVPPSAFR</sequence>
<dbReference type="RefSeq" id="WP_343780138.1">
    <property type="nucleotide sequence ID" value="NZ_BAAADQ010000015.1"/>
</dbReference>
<evidence type="ECO:0000313" key="1">
    <source>
        <dbReference type="EMBL" id="MEZ3166577.1"/>
    </source>
</evidence>
<evidence type="ECO:0000313" key="2">
    <source>
        <dbReference type="Proteomes" id="UP001567571"/>
    </source>
</evidence>
<dbReference type="Proteomes" id="UP001567571">
    <property type="component" value="Unassembled WGS sequence"/>
</dbReference>
<reference evidence="1 2" key="1">
    <citation type="submission" date="2024-06" db="EMBL/GenBank/DDBJ databases">
        <title>Halorubrum miltondacostae sp. nov., a potential PHA producer isolated from an inland solar saltern in Rio Maior, Portugal.</title>
        <authorList>
            <person name="Albuquerque L."/>
            <person name="Viver T."/>
            <person name="Barroso C."/>
            <person name="Claudino R."/>
            <person name="Galvan M."/>
            <person name="Simoes G."/>
            <person name="Lobo Da Cunha A."/>
            <person name="Egas C."/>
        </authorList>
    </citation>
    <scope>NUCLEOTIDE SEQUENCE [LARGE SCALE GENOMIC DNA]</scope>
    <source>
        <strain evidence="1 2">DSM 18646</strain>
    </source>
</reference>
<name>A0ABV4IJ57_9EURY</name>
<protein>
    <submittedName>
        <fullName evidence="1">Uncharacterized protein</fullName>
    </submittedName>
</protein>
<accession>A0ABV4IJ57</accession>
<organism evidence="1 2">
    <name type="scientific">Halorubrum ejinorense</name>
    <dbReference type="NCBI Taxonomy" id="425309"/>
    <lineage>
        <taxon>Archaea</taxon>
        <taxon>Methanobacteriati</taxon>
        <taxon>Methanobacteriota</taxon>
        <taxon>Stenosarchaea group</taxon>
        <taxon>Halobacteria</taxon>
        <taxon>Halobacteriales</taxon>
        <taxon>Haloferacaceae</taxon>
        <taxon>Halorubrum</taxon>
    </lineage>
</organism>
<dbReference type="EMBL" id="JBEDNW010000002">
    <property type="protein sequence ID" value="MEZ3166577.1"/>
    <property type="molecule type" value="Genomic_DNA"/>
</dbReference>